<protein>
    <submittedName>
        <fullName evidence="5">Putative DNA primase</fullName>
    </submittedName>
</protein>
<organism evidence="5">
    <name type="scientific">viral metagenome</name>
    <dbReference type="NCBI Taxonomy" id="1070528"/>
    <lineage>
        <taxon>unclassified sequences</taxon>
        <taxon>metagenomes</taxon>
        <taxon>organismal metagenomes</taxon>
    </lineage>
</organism>
<dbReference type="InterPro" id="IPR045455">
    <property type="entry name" value="NrS-1_pol-like_helicase"/>
</dbReference>
<dbReference type="Pfam" id="PF08707">
    <property type="entry name" value="PriCT_2"/>
    <property type="match status" value="1"/>
</dbReference>
<dbReference type="CDD" id="cd01029">
    <property type="entry name" value="TOPRIM_primases"/>
    <property type="match status" value="1"/>
</dbReference>
<dbReference type="InterPro" id="IPR006171">
    <property type="entry name" value="TOPRIM_dom"/>
</dbReference>
<sequence length="904" mass="99871">MADQIPVSLEELRVLLRFIPATDRETWVQVGMGIKAEFGTNGWDAWDTWSQSGTGYKLSDAKTVWKSFRKAGTGLGTVIKLAMDNGWTPDKTELTAEDKRRFAREHEARRIARQAEVEADEALLERMRAKVAAECAVIWAQHTTTDGKSAYLESKQVGAFGIGYMRHTLVLEIDDQAERCQLWVGEDAQRYLKSVPSPRPAHLSMLVLRRGDMVMPLCDEAGRLHSLQQVSSTGKKLFPKYGRKSGCFHVVADDAAAQIVGLAEGYATAASCHMAAGWPVVVGVDSGNLPKVAARVRVIYPAARLVICGDDDPTTAGNPGRAKAELAAQQCGAVAVFPQGADGKDWNDLHVAQGLDVVREQLLAALLLEPAAPVEDLPRAPSDDCAPENSTAGTTGGAGEALTLAQVTRRYALVEGTTQVWDGDKALLMKKTAFEALVGKPLAKEWLALTDDTRRVVAADHVRDIQQAKRLTGKKGGALGMPPVERYVYIDGTKDVWDRQKKRRVPEGAVKMALGDAYALWLNSAERRVVDVDHIVFDPTMTKDPAVYINTYDGLPLAPERNDEACANLIWLIDFLCNHDEASRDWLVRWLAYPLQHPGAKMDTAVLMHSIMEGSGKSLLFADAMGELYGQYAATVGQTQLESNFNAWQSRKLWAVFEEVVSRDQRYNQVGKIKHLITGKTVRMESKFINGWEEANHMNAVFLSNEILPWPISESDRRLLVMWPMETLPAARQKAIGAELRNGGVAALYAWLLSIDLGDFDQRTRPPKTDARERLVALSRAAWQTFVHMWRVGELGPNLWGGCLSTDLYALFTEWCQRNKEHALSHTKFSLFVSAEVEKTRSIPWNEGTSRRFGAFFFPADLEPSPAPSLNAAQLGKMVDKWRGAAKAAGWNVSAWDHVKAAAA</sequence>
<dbReference type="EMBL" id="MT141525">
    <property type="protein sequence ID" value="QJA64736.1"/>
    <property type="molecule type" value="Genomic_DNA"/>
</dbReference>
<evidence type="ECO:0000313" key="6">
    <source>
        <dbReference type="EMBL" id="QJH97156.1"/>
    </source>
</evidence>
<dbReference type="Pfam" id="PF13362">
    <property type="entry name" value="Toprim_3"/>
    <property type="match status" value="1"/>
</dbReference>
<evidence type="ECO:0000259" key="4">
    <source>
        <dbReference type="Pfam" id="PF19263"/>
    </source>
</evidence>
<reference evidence="5" key="1">
    <citation type="submission" date="2020-03" db="EMBL/GenBank/DDBJ databases">
        <title>The deep terrestrial virosphere.</title>
        <authorList>
            <person name="Holmfeldt K."/>
            <person name="Nilsson E."/>
            <person name="Simone D."/>
            <person name="Lopez-Fernandez M."/>
            <person name="Wu X."/>
            <person name="de Brujin I."/>
            <person name="Lundin D."/>
            <person name="Andersson A."/>
            <person name="Bertilsson S."/>
            <person name="Dopson M."/>
        </authorList>
    </citation>
    <scope>NUCLEOTIDE SEQUENCE</scope>
    <source>
        <strain evidence="5">MM415B00468</strain>
        <strain evidence="6">TM448B00936</strain>
    </source>
</reference>
<gene>
    <name evidence="5" type="ORF">MM415B00468_0023</name>
    <name evidence="6" type="ORF">TM448B00936_0016</name>
</gene>
<proteinExistence type="predicted"/>
<dbReference type="AlphaFoldDB" id="A0A6M3J4B8"/>
<name>A0A6M3J4B8_9ZZZZ</name>
<feature type="domain" description="Toprim" evidence="3">
    <location>
        <begin position="261"/>
        <end position="354"/>
    </location>
</feature>
<feature type="region of interest" description="Disordered" evidence="1">
    <location>
        <begin position="378"/>
        <end position="398"/>
    </location>
</feature>
<accession>A0A6M3J4B8</accession>
<dbReference type="InterPro" id="IPR014819">
    <property type="entry name" value="PriCT_2"/>
</dbReference>
<dbReference type="EMBL" id="MT144675">
    <property type="protein sequence ID" value="QJH97156.1"/>
    <property type="molecule type" value="Genomic_DNA"/>
</dbReference>
<feature type="domain" description="NrS-1 polymerase-like helicase" evidence="4">
    <location>
        <begin position="610"/>
        <end position="718"/>
    </location>
</feature>
<feature type="domain" description="Primase C-terminal 2" evidence="2">
    <location>
        <begin position="14"/>
        <end position="82"/>
    </location>
</feature>
<evidence type="ECO:0000256" key="1">
    <source>
        <dbReference type="SAM" id="MobiDB-lite"/>
    </source>
</evidence>
<evidence type="ECO:0000259" key="3">
    <source>
        <dbReference type="Pfam" id="PF13362"/>
    </source>
</evidence>
<dbReference type="Pfam" id="PF19263">
    <property type="entry name" value="DUF5906"/>
    <property type="match status" value="1"/>
</dbReference>
<dbReference type="GO" id="GO:0016817">
    <property type="term" value="F:hydrolase activity, acting on acid anhydrides"/>
    <property type="evidence" value="ECO:0007669"/>
    <property type="project" value="InterPro"/>
</dbReference>
<evidence type="ECO:0000259" key="2">
    <source>
        <dbReference type="Pfam" id="PF08707"/>
    </source>
</evidence>
<evidence type="ECO:0000313" key="5">
    <source>
        <dbReference type="EMBL" id="QJA64736.1"/>
    </source>
</evidence>
<dbReference type="InterPro" id="IPR034154">
    <property type="entry name" value="TOPRIM_DnaG/twinkle"/>
</dbReference>